<proteinExistence type="predicted"/>
<dbReference type="Proteomes" id="UP000239504">
    <property type="component" value="Unassembled WGS sequence"/>
</dbReference>
<dbReference type="PANTHER" id="PTHR43652">
    <property type="entry name" value="BASIC AMINO ACID ANTIPORTER YFCC-RELATED"/>
    <property type="match status" value="1"/>
</dbReference>
<sequence>MNGAVMTEPLTGAFHIWATYALVVMAVVGFSSDRLKIEVTSLLLLTAMLLLFELIPVVGSEEGNPLNTARLLAGFANPALIAVLALLVVGNGLWRSGALDWALGLFLDRVGSRRRLAIGICFATVFLASPFVNNTPVVVIFIPIMETIARRFSVGPSRVMMPLSFIAILAGMTTLIGSSTNLLVSGALSELGEEPLGFFDFIVPGLALASVGILYVIFVMPHLLPRRHSPVERYMTGKNRRFIAQLTVGRESKLVGETARFNILGIRGSRLILVQRGEHAYIPPFEHLKIDDNDILVFMATNEALAEAQTKFSRLMFSVSGEQDLPADEEERKKWLSRGQMIAEVMIAPGSNIAGLSLEEVGFRARYDCLVLGIERQSRLTQRHLTGALLQEGDVLVVQGDREALDRMRKHRSVVMLDGTTQQLPATRNAKMAGAIFAAVIFLASTGILPIAAAAVGGVALMLITGVLTLNQATAALDRQIFLMVGASLALGAAMLETGAASYLAGGVIGLAGPAGKAAVLSVLFLLVALLTNVLSNNAAAILFTPIALGLANGLDTDPMPFALAVMFGASCSFATPVGYQTNLLVMGPGYYRFKDFMRAGAPLVVLLWIAFSLFMPWRYGLLD</sequence>
<accession>A0A2S7K3R2</accession>
<feature type="transmembrane region" description="Helical" evidence="7">
    <location>
        <begin position="165"/>
        <end position="189"/>
    </location>
</feature>
<dbReference type="PANTHER" id="PTHR43652:SF2">
    <property type="entry name" value="BASIC AMINO ACID ANTIPORTER YFCC-RELATED"/>
    <property type="match status" value="1"/>
</dbReference>
<keyword evidence="5 7" id="KW-1133">Transmembrane helix</keyword>
<feature type="domain" description="RCK C-terminal" evidence="8">
    <location>
        <begin position="229"/>
        <end position="314"/>
    </location>
</feature>
<dbReference type="GO" id="GO:0005886">
    <property type="term" value="C:plasma membrane"/>
    <property type="evidence" value="ECO:0007669"/>
    <property type="project" value="TreeGrafter"/>
</dbReference>
<evidence type="ECO:0000256" key="7">
    <source>
        <dbReference type="SAM" id="Phobius"/>
    </source>
</evidence>
<evidence type="ECO:0000259" key="8">
    <source>
        <dbReference type="PROSITE" id="PS51202"/>
    </source>
</evidence>
<dbReference type="Pfam" id="PF02080">
    <property type="entry name" value="TrkA_C"/>
    <property type="match status" value="1"/>
</dbReference>
<organism evidence="9 10">
    <name type="scientific">Hyphococcus luteus</name>
    <dbReference type="NCBI Taxonomy" id="2058213"/>
    <lineage>
        <taxon>Bacteria</taxon>
        <taxon>Pseudomonadati</taxon>
        <taxon>Pseudomonadota</taxon>
        <taxon>Alphaproteobacteria</taxon>
        <taxon>Parvularculales</taxon>
        <taxon>Parvularculaceae</taxon>
        <taxon>Hyphococcus</taxon>
    </lineage>
</organism>
<dbReference type="PROSITE" id="PS51202">
    <property type="entry name" value="RCK_C"/>
    <property type="match status" value="2"/>
</dbReference>
<keyword evidence="4" id="KW-0677">Repeat</keyword>
<dbReference type="InterPro" id="IPR006037">
    <property type="entry name" value="RCK_C"/>
</dbReference>
<protein>
    <submittedName>
        <fullName evidence="9">SLC13 family permease</fullName>
    </submittedName>
</protein>
<dbReference type="SUPFAM" id="SSF116726">
    <property type="entry name" value="TrkA C-terminal domain-like"/>
    <property type="match status" value="2"/>
</dbReference>
<dbReference type="GO" id="GO:0008324">
    <property type="term" value="F:monoatomic cation transmembrane transporter activity"/>
    <property type="evidence" value="ECO:0007669"/>
    <property type="project" value="InterPro"/>
</dbReference>
<evidence type="ECO:0000313" key="9">
    <source>
        <dbReference type="EMBL" id="PQA87143.1"/>
    </source>
</evidence>
<dbReference type="EMBL" id="PJCH01000010">
    <property type="protein sequence ID" value="PQA87143.1"/>
    <property type="molecule type" value="Genomic_DNA"/>
</dbReference>
<feature type="transmembrane region" description="Helical" evidence="7">
    <location>
        <begin position="115"/>
        <end position="131"/>
    </location>
</feature>
<feature type="transmembrane region" description="Helical" evidence="7">
    <location>
        <begin position="481"/>
        <end position="506"/>
    </location>
</feature>
<feature type="transmembrane region" description="Helical" evidence="7">
    <location>
        <begin position="201"/>
        <end position="224"/>
    </location>
</feature>
<feature type="transmembrane region" description="Helical" evidence="7">
    <location>
        <begin position="436"/>
        <end position="469"/>
    </location>
</feature>
<dbReference type="InterPro" id="IPR031312">
    <property type="entry name" value="Na/sul_symport_CS"/>
</dbReference>
<feature type="transmembrane region" description="Helical" evidence="7">
    <location>
        <begin position="71"/>
        <end position="94"/>
    </location>
</feature>
<dbReference type="InterPro" id="IPR051679">
    <property type="entry name" value="DASS-Related_Transporters"/>
</dbReference>
<feature type="transmembrane region" description="Helical" evidence="7">
    <location>
        <begin position="518"/>
        <end position="548"/>
    </location>
</feature>
<keyword evidence="3 7" id="KW-0812">Transmembrane</keyword>
<comment type="subcellular location">
    <subcellularLocation>
        <location evidence="1">Membrane</location>
        <topology evidence="1">Multi-pass membrane protein</topology>
    </subcellularLocation>
</comment>
<dbReference type="AlphaFoldDB" id="A0A2S7K3R2"/>
<feature type="domain" description="RCK C-terminal" evidence="8">
    <location>
        <begin position="328"/>
        <end position="414"/>
    </location>
</feature>
<dbReference type="PROSITE" id="PS01271">
    <property type="entry name" value="NA_SULFATE"/>
    <property type="match status" value="1"/>
</dbReference>
<evidence type="ECO:0000256" key="6">
    <source>
        <dbReference type="ARBA" id="ARBA00023136"/>
    </source>
</evidence>
<dbReference type="InterPro" id="IPR004680">
    <property type="entry name" value="Cit_transptr-like_dom"/>
</dbReference>
<dbReference type="GO" id="GO:0006813">
    <property type="term" value="P:potassium ion transport"/>
    <property type="evidence" value="ECO:0007669"/>
    <property type="project" value="InterPro"/>
</dbReference>
<reference evidence="9 10" key="1">
    <citation type="submission" date="2017-12" db="EMBL/GenBank/DDBJ databases">
        <authorList>
            <person name="Hurst M.R.H."/>
        </authorList>
    </citation>
    <scope>NUCLEOTIDE SEQUENCE [LARGE SCALE GENOMIC DNA]</scope>
    <source>
        <strain evidence="9 10">SY-3-19</strain>
    </source>
</reference>
<comment type="caution">
    <text evidence="9">The sequence shown here is derived from an EMBL/GenBank/DDBJ whole genome shotgun (WGS) entry which is preliminary data.</text>
</comment>
<gene>
    <name evidence="9" type="ORF">CW354_13970</name>
</gene>
<evidence type="ECO:0000256" key="3">
    <source>
        <dbReference type="ARBA" id="ARBA00022692"/>
    </source>
</evidence>
<keyword evidence="10" id="KW-1185">Reference proteome</keyword>
<feature type="transmembrane region" description="Helical" evidence="7">
    <location>
        <begin position="42"/>
        <end position="59"/>
    </location>
</feature>
<dbReference type="Gene3D" id="3.30.70.1450">
    <property type="entry name" value="Regulator of K+ conductance, C-terminal domain"/>
    <property type="match status" value="2"/>
</dbReference>
<evidence type="ECO:0000313" key="10">
    <source>
        <dbReference type="Proteomes" id="UP000239504"/>
    </source>
</evidence>
<dbReference type="InterPro" id="IPR036721">
    <property type="entry name" value="RCK_C_sf"/>
</dbReference>
<feature type="transmembrane region" description="Helical" evidence="7">
    <location>
        <begin position="601"/>
        <end position="620"/>
    </location>
</feature>
<keyword evidence="2" id="KW-0813">Transport</keyword>
<keyword evidence="6 7" id="KW-0472">Membrane</keyword>
<feature type="transmembrane region" description="Helical" evidence="7">
    <location>
        <begin position="560"/>
        <end position="580"/>
    </location>
</feature>
<evidence type="ECO:0000256" key="1">
    <source>
        <dbReference type="ARBA" id="ARBA00004141"/>
    </source>
</evidence>
<evidence type="ECO:0000256" key="5">
    <source>
        <dbReference type="ARBA" id="ARBA00022989"/>
    </source>
</evidence>
<evidence type="ECO:0000256" key="4">
    <source>
        <dbReference type="ARBA" id="ARBA00022737"/>
    </source>
</evidence>
<feature type="transmembrane region" description="Helical" evidence="7">
    <location>
        <begin position="12"/>
        <end position="30"/>
    </location>
</feature>
<evidence type="ECO:0000256" key="2">
    <source>
        <dbReference type="ARBA" id="ARBA00022448"/>
    </source>
</evidence>
<dbReference type="Pfam" id="PF03600">
    <property type="entry name" value="CitMHS"/>
    <property type="match status" value="1"/>
</dbReference>
<name>A0A2S7K3R2_9PROT</name>